<evidence type="ECO:0000313" key="2">
    <source>
        <dbReference type="Proteomes" id="UP000238479"/>
    </source>
</evidence>
<proteinExistence type="predicted"/>
<comment type="caution">
    <text evidence="1">The sequence shown here is derived from an EMBL/GenBank/DDBJ whole genome shotgun (WGS) entry which is preliminary data.</text>
</comment>
<accession>A0A2P6R5W1</accession>
<keyword evidence="2" id="KW-1185">Reference proteome</keyword>
<sequence length="50" mass="5687">MHLNFRLMSLSLPEQPQRLHPSVKQDISSAKIFTSLLFSNLTQIYTGLLA</sequence>
<gene>
    <name evidence="1" type="ORF">RchiOBHm_Chr3g0450821</name>
</gene>
<dbReference type="Proteomes" id="UP000238479">
    <property type="component" value="Chromosome 3"/>
</dbReference>
<name>A0A2P6R5W1_ROSCH</name>
<evidence type="ECO:0000313" key="1">
    <source>
        <dbReference type="EMBL" id="PRQ41813.1"/>
    </source>
</evidence>
<reference evidence="1 2" key="1">
    <citation type="journal article" date="2018" name="Nat. Genet.">
        <title>The Rosa genome provides new insights in the design of modern roses.</title>
        <authorList>
            <person name="Bendahmane M."/>
        </authorList>
    </citation>
    <scope>NUCLEOTIDE SEQUENCE [LARGE SCALE GENOMIC DNA]</scope>
    <source>
        <strain evidence="2">cv. Old Blush</strain>
    </source>
</reference>
<protein>
    <submittedName>
        <fullName evidence="1">Uncharacterized protein</fullName>
    </submittedName>
</protein>
<dbReference type="EMBL" id="PDCK01000041">
    <property type="protein sequence ID" value="PRQ41813.1"/>
    <property type="molecule type" value="Genomic_DNA"/>
</dbReference>
<organism evidence="1 2">
    <name type="scientific">Rosa chinensis</name>
    <name type="common">China rose</name>
    <dbReference type="NCBI Taxonomy" id="74649"/>
    <lineage>
        <taxon>Eukaryota</taxon>
        <taxon>Viridiplantae</taxon>
        <taxon>Streptophyta</taxon>
        <taxon>Embryophyta</taxon>
        <taxon>Tracheophyta</taxon>
        <taxon>Spermatophyta</taxon>
        <taxon>Magnoliopsida</taxon>
        <taxon>eudicotyledons</taxon>
        <taxon>Gunneridae</taxon>
        <taxon>Pentapetalae</taxon>
        <taxon>rosids</taxon>
        <taxon>fabids</taxon>
        <taxon>Rosales</taxon>
        <taxon>Rosaceae</taxon>
        <taxon>Rosoideae</taxon>
        <taxon>Rosoideae incertae sedis</taxon>
        <taxon>Rosa</taxon>
    </lineage>
</organism>
<dbReference type="AlphaFoldDB" id="A0A2P6R5W1"/>
<dbReference type="Gramene" id="PRQ41813">
    <property type="protein sequence ID" value="PRQ41813"/>
    <property type="gene ID" value="RchiOBHm_Chr3g0450821"/>
</dbReference>